<keyword evidence="9" id="KW-0830">Ubiquinone</keyword>
<evidence type="ECO:0000256" key="4">
    <source>
        <dbReference type="ARBA" id="ARBA00023136"/>
    </source>
</evidence>
<feature type="domain" description="NADH-Ubiquinone oxidoreductase (complex I) chain 5 N-terminal" evidence="8">
    <location>
        <begin position="62"/>
        <end position="109"/>
    </location>
</feature>
<organism evidence="9 10">
    <name type="scientific">Legionella waltersii</name>
    <dbReference type="NCBI Taxonomy" id="66969"/>
    <lineage>
        <taxon>Bacteria</taxon>
        <taxon>Pseudomonadati</taxon>
        <taxon>Pseudomonadota</taxon>
        <taxon>Gammaproteobacteria</taxon>
        <taxon>Legionellales</taxon>
        <taxon>Legionellaceae</taxon>
        <taxon>Legionella</taxon>
    </lineage>
</organism>
<dbReference type="InterPro" id="IPR001516">
    <property type="entry name" value="Proton_antipo_N"/>
</dbReference>
<dbReference type="GO" id="GO:0016020">
    <property type="term" value="C:membrane"/>
    <property type="evidence" value="ECO:0007669"/>
    <property type="project" value="UniProtKB-SubCell"/>
</dbReference>
<dbReference type="GO" id="GO:0015990">
    <property type="term" value="P:electron transport coupled proton transport"/>
    <property type="evidence" value="ECO:0007669"/>
    <property type="project" value="TreeGrafter"/>
</dbReference>
<feature type="transmembrane region" description="Helical" evidence="6">
    <location>
        <begin position="356"/>
        <end position="375"/>
    </location>
</feature>
<dbReference type="Pfam" id="PF00361">
    <property type="entry name" value="Proton_antipo_M"/>
    <property type="match status" value="1"/>
</dbReference>
<feature type="transmembrane region" description="Helical" evidence="6">
    <location>
        <begin position="159"/>
        <end position="184"/>
    </location>
</feature>
<feature type="transmembrane region" description="Helical" evidence="6">
    <location>
        <begin position="452"/>
        <end position="472"/>
    </location>
</feature>
<dbReference type="AlphaFoldDB" id="A0A0W1ALX1"/>
<evidence type="ECO:0000256" key="1">
    <source>
        <dbReference type="ARBA" id="ARBA00004127"/>
    </source>
</evidence>
<reference evidence="9 10" key="1">
    <citation type="submission" date="2015-11" db="EMBL/GenBank/DDBJ databases">
        <title>Genomic analysis of 38 Legionella species identifies large and diverse effector repertoires.</title>
        <authorList>
            <person name="Burstein D."/>
            <person name="Amaro F."/>
            <person name="Zusman T."/>
            <person name="Lifshitz Z."/>
            <person name="Cohen O."/>
            <person name="Gilbert J.A."/>
            <person name="Pupko T."/>
            <person name="Shuman H.A."/>
            <person name="Segal G."/>
        </authorList>
    </citation>
    <scope>NUCLEOTIDE SEQUENCE [LARGE SCALE GENOMIC DNA]</scope>
    <source>
        <strain evidence="9 10">ATCC 51914</strain>
    </source>
</reference>
<comment type="caution">
    <text evidence="9">The sequence shown here is derived from an EMBL/GenBank/DDBJ whole genome shotgun (WGS) entry which is preliminary data.</text>
</comment>
<feature type="transmembrane region" description="Helical" evidence="6">
    <location>
        <begin position="67"/>
        <end position="92"/>
    </location>
</feature>
<evidence type="ECO:0000256" key="3">
    <source>
        <dbReference type="ARBA" id="ARBA00022989"/>
    </source>
</evidence>
<proteinExistence type="predicted"/>
<keyword evidence="2 5" id="KW-0812">Transmembrane</keyword>
<dbReference type="GO" id="GO:0042773">
    <property type="term" value="P:ATP synthesis coupled electron transport"/>
    <property type="evidence" value="ECO:0007669"/>
    <property type="project" value="InterPro"/>
</dbReference>
<feature type="domain" description="NADH:quinone oxidoreductase/Mrp antiporter transmembrane" evidence="7">
    <location>
        <begin position="125"/>
        <end position="352"/>
    </location>
</feature>
<keyword evidence="3 6" id="KW-1133">Transmembrane helix</keyword>
<feature type="transmembrane region" description="Helical" evidence="6">
    <location>
        <begin position="6"/>
        <end position="28"/>
    </location>
</feature>
<name>A0A0W1ALX1_9GAMM</name>
<evidence type="ECO:0000313" key="10">
    <source>
        <dbReference type="Proteomes" id="UP000054729"/>
    </source>
</evidence>
<dbReference type="PATRIC" id="fig|66969.6.peg.739"/>
<evidence type="ECO:0000256" key="5">
    <source>
        <dbReference type="RuleBase" id="RU000320"/>
    </source>
</evidence>
<evidence type="ECO:0000259" key="8">
    <source>
        <dbReference type="Pfam" id="PF00662"/>
    </source>
</evidence>
<dbReference type="STRING" id="66969.Lwal_0677"/>
<keyword evidence="4 6" id="KW-0472">Membrane</keyword>
<feature type="transmembrane region" description="Helical" evidence="6">
    <location>
        <begin position="129"/>
        <end position="147"/>
    </location>
</feature>
<sequence length="509" mass="55280">MGNGVNTIVLILLCLMLACPIGALVFNCVLISRPILAARLAGYCIGVGFLTGLGLLSYLSLSQNLTVYLLISLNTLSLLLCSLVLLVSFIVHRFSLRYMHGDRLYRRFFLLLSALTLAATLMVFADNLFLFWSAWSASNLLLVLLMVHKKEWAAAKNSGLLAFYTLSIGSLCLLIAFIILSVTYSTSSISSLTQLSSPDNLSSLTFSMGLILVGALAQSGLLPFHRWLISSLNSPTPVSALMHAGLVNGGGILLVKFAPLMMLYPGLLNVLFIIGSISALVGTIWKLMQHDIKKMLACSTMAQMGFMMMQCGVGLFAAAIAHLCWHGLFKAYLFLSSGSAVKQKKSETNSSKVSPIMLLSSLSGGVVALSSFAFVTHKTISLYDPSAFVLFFALIAGAQLMLTWIRVHQTILSIVSGLVLALLSGFMYGASIQLIQWLIPSISILKGGQLSIIHWAIMVLFGALWAFFNLGLHQKIGQSKLGCWLYMSLLNSSQPSRKTVTALRNDYNY</sequence>
<feature type="transmembrane region" description="Helical" evidence="6">
    <location>
        <begin position="387"/>
        <end position="405"/>
    </location>
</feature>
<dbReference type="InterPro" id="IPR003945">
    <property type="entry name" value="NU5C-like"/>
</dbReference>
<evidence type="ECO:0000256" key="2">
    <source>
        <dbReference type="ARBA" id="ARBA00022692"/>
    </source>
</evidence>
<dbReference type="Pfam" id="PF00662">
    <property type="entry name" value="Proton_antipo_N"/>
    <property type="match status" value="1"/>
</dbReference>
<dbReference type="InterPro" id="IPR001750">
    <property type="entry name" value="ND/Mrp_TM"/>
</dbReference>
<protein>
    <submittedName>
        <fullName evidence="9">NADH-ubiquinone oxidoreductase chain 5</fullName>
    </submittedName>
</protein>
<dbReference type="GO" id="GO:0012505">
    <property type="term" value="C:endomembrane system"/>
    <property type="evidence" value="ECO:0007669"/>
    <property type="project" value="UniProtKB-SubCell"/>
</dbReference>
<evidence type="ECO:0000256" key="6">
    <source>
        <dbReference type="SAM" id="Phobius"/>
    </source>
</evidence>
<feature type="transmembrane region" description="Helical" evidence="6">
    <location>
        <begin position="306"/>
        <end position="328"/>
    </location>
</feature>
<feature type="transmembrane region" description="Helical" evidence="6">
    <location>
        <begin position="411"/>
        <end position="431"/>
    </location>
</feature>
<dbReference type="PANTHER" id="PTHR42829:SF1">
    <property type="entry name" value="INORGANIC CARBON TRANSPORTER SUBUNIT DABB-RELATED"/>
    <property type="match status" value="1"/>
</dbReference>
<accession>A0A0W1ALX1</accession>
<dbReference type="PANTHER" id="PTHR42829">
    <property type="entry name" value="NADH-UBIQUINONE OXIDOREDUCTASE CHAIN 5"/>
    <property type="match status" value="1"/>
</dbReference>
<evidence type="ECO:0000259" key="7">
    <source>
        <dbReference type="Pfam" id="PF00361"/>
    </source>
</evidence>
<dbReference type="GO" id="GO:0003954">
    <property type="term" value="F:NADH dehydrogenase activity"/>
    <property type="evidence" value="ECO:0007669"/>
    <property type="project" value="TreeGrafter"/>
</dbReference>
<dbReference type="Proteomes" id="UP000054729">
    <property type="component" value="Unassembled WGS sequence"/>
</dbReference>
<feature type="transmembrane region" description="Helical" evidence="6">
    <location>
        <begin position="204"/>
        <end position="224"/>
    </location>
</feature>
<comment type="subcellular location">
    <subcellularLocation>
        <location evidence="1">Endomembrane system</location>
        <topology evidence="1">Multi-pass membrane protein</topology>
    </subcellularLocation>
    <subcellularLocation>
        <location evidence="5">Membrane</location>
        <topology evidence="5">Multi-pass membrane protein</topology>
    </subcellularLocation>
</comment>
<feature type="transmembrane region" description="Helical" evidence="6">
    <location>
        <begin position="40"/>
        <end position="61"/>
    </location>
</feature>
<dbReference type="EMBL" id="LNZB01000015">
    <property type="protein sequence ID" value="KTD82200.1"/>
    <property type="molecule type" value="Genomic_DNA"/>
</dbReference>
<dbReference type="PRINTS" id="PR01434">
    <property type="entry name" value="NADHDHGNASE5"/>
</dbReference>
<dbReference type="GO" id="GO:0008137">
    <property type="term" value="F:NADH dehydrogenase (ubiquinone) activity"/>
    <property type="evidence" value="ECO:0007669"/>
    <property type="project" value="InterPro"/>
</dbReference>
<evidence type="ECO:0000313" key="9">
    <source>
        <dbReference type="EMBL" id="KTD82200.1"/>
    </source>
</evidence>
<feature type="transmembrane region" description="Helical" evidence="6">
    <location>
        <begin position="263"/>
        <end position="285"/>
    </location>
</feature>
<feature type="transmembrane region" description="Helical" evidence="6">
    <location>
        <begin position="104"/>
        <end position="123"/>
    </location>
</feature>
<gene>
    <name evidence="9" type="ORF">Lwal_0677</name>
</gene>
<keyword evidence="10" id="KW-1185">Reference proteome</keyword>